<evidence type="ECO:0000256" key="3">
    <source>
        <dbReference type="ARBA" id="ARBA00022475"/>
    </source>
</evidence>
<keyword evidence="2" id="KW-0813">Transport</keyword>
<organism evidence="7">
    <name type="scientific">Cyprideis torosa</name>
    <dbReference type="NCBI Taxonomy" id="163714"/>
    <lineage>
        <taxon>Eukaryota</taxon>
        <taxon>Metazoa</taxon>
        <taxon>Ecdysozoa</taxon>
        <taxon>Arthropoda</taxon>
        <taxon>Crustacea</taxon>
        <taxon>Oligostraca</taxon>
        <taxon>Ostracoda</taxon>
        <taxon>Podocopa</taxon>
        <taxon>Podocopida</taxon>
        <taxon>Cytherocopina</taxon>
        <taxon>Cytheroidea</taxon>
        <taxon>Cytherideidae</taxon>
        <taxon>Cyprideis</taxon>
    </lineage>
</organism>
<dbReference type="PANTHER" id="PTHR30047">
    <property type="entry name" value="HIGH-AFFINITY CHOLINE TRANSPORT PROTEIN-RELATED"/>
    <property type="match status" value="1"/>
</dbReference>
<feature type="non-terminal residue" evidence="7">
    <location>
        <position position="1"/>
    </location>
</feature>
<accession>A0A7R8ZVQ1</accession>
<evidence type="ECO:0000256" key="6">
    <source>
        <dbReference type="ARBA" id="ARBA00023136"/>
    </source>
</evidence>
<dbReference type="GO" id="GO:0005886">
    <property type="term" value="C:plasma membrane"/>
    <property type="evidence" value="ECO:0007669"/>
    <property type="project" value="UniProtKB-SubCell"/>
</dbReference>
<evidence type="ECO:0000313" key="7">
    <source>
        <dbReference type="EMBL" id="CAD7233497.1"/>
    </source>
</evidence>
<comment type="subcellular location">
    <subcellularLocation>
        <location evidence="1">Cell membrane</location>
        <topology evidence="1">Multi-pass membrane protein</topology>
    </subcellularLocation>
</comment>
<dbReference type="EMBL" id="OB666367">
    <property type="protein sequence ID" value="CAD7233497.1"/>
    <property type="molecule type" value="Genomic_DNA"/>
</dbReference>
<keyword evidence="6" id="KW-0472">Membrane</keyword>
<reference evidence="7" key="1">
    <citation type="submission" date="2020-11" db="EMBL/GenBank/DDBJ databases">
        <authorList>
            <person name="Tran Van P."/>
        </authorList>
    </citation>
    <scope>NUCLEOTIDE SEQUENCE</scope>
</reference>
<keyword evidence="3" id="KW-1003">Cell membrane</keyword>
<gene>
    <name evidence="7" type="ORF">CTOB1V02_LOCUS11319</name>
</gene>
<protein>
    <submittedName>
        <fullName evidence="7">Uncharacterized protein</fullName>
    </submittedName>
</protein>
<evidence type="ECO:0000256" key="4">
    <source>
        <dbReference type="ARBA" id="ARBA00022692"/>
    </source>
</evidence>
<name>A0A7R8ZVQ1_9CRUS</name>
<evidence type="ECO:0000256" key="5">
    <source>
        <dbReference type="ARBA" id="ARBA00022989"/>
    </source>
</evidence>
<keyword evidence="4" id="KW-0812">Transmembrane</keyword>
<dbReference type="Pfam" id="PF02028">
    <property type="entry name" value="BCCT"/>
    <property type="match status" value="1"/>
</dbReference>
<dbReference type="AlphaFoldDB" id="A0A7R8ZVQ1"/>
<dbReference type="PANTHER" id="PTHR30047:SF7">
    <property type="entry name" value="HIGH-AFFINITY CHOLINE TRANSPORT PROTEIN"/>
    <property type="match status" value="1"/>
</dbReference>
<dbReference type="InterPro" id="IPR000060">
    <property type="entry name" value="BCCT_transptr"/>
</dbReference>
<evidence type="ECO:0000256" key="2">
    <source>
        <dbReference type="ARBA" id="ARBA00022448"/>
    </source>
</evidence>
<proteinExistence type="predicted"/>
<keyword evidence="5" id="KW-1133">Transmembrane helix</keyword>
<dbReference type="OrthoDB" id="5598826at2759"/>
<evidence type="ECO:0000256" key="1">
    <source>
        <dbReference type="ARBA" id="ARBA00004651"/>
    </source>
</evidence>
<sequence length="143" mass="15473">MVDQLVPVYSGSLVIDSITSGGKLDAPVGQRIFWALLEGGVAAALLFAGGLKALQSAVISIGLPFAADDKISDELWNSSKAKFTKLTKSYEDQVDAWHFSGELIEKMILKSVFGYSLAFVVALMLYLVIAQKVESRASIRLMD</sequence>
<dbReference type="GO" id="GO:0022857">
    <property type="term" value="F:transmembrane transporter activity"/>
    <property type="evidence" value="ECO:0007669"/>
    <property type="project" value="InterPro"/>
</dbReference>